<comment type="similarity">
    <text evidence="3">Belongs to the P-Pant transferase superfamily. EntD family.</text>
</comment>
<dbReference type="GO" id="GO:0008897">
    <property type="term" value="F:holo-[acyl-carrier-protein] synthase activity"/>
    <property type="evidence" value="ECO:0007669"/>
    <property type="project" value="InterPro"/>
</dbReference>
<keyword evidence="13" id="KW-0460">Magnesium</keyword>
<evidence type="ECO:0000256" key="7">
    <source>
        <dbReference type="ARBA" id="ARBA00023191"/>
    </source>
</evidence>
<comment type="subunit">
    <text evidence="4">EntB, EntD, EntE, and EntF form a multienzyme complex called enterobactin synthase.</text>
</comment>
<dbReference type="AlphaFoldDB" id="A0A7Y4D2K2"/>
<feature type="binding site" evidence="12">
    <location>
        <position position="173"/>
    </location>
    <ligand>
        <name>CoA</name>
        <dbReference type="ChEBI" id="CHEBI:57287"/>
    </ligand>
</feature>
<evidence type="ECO:0000313" key="17">
    <source>
        <dbReference type="Proteomes" id="UP000519158"/>
    </source>
</evidence>
<dbReference type="InterPro" id="IPR003542">
    <property type="entry name" value="Enbac_synth_compD-like"/>
</dbReference>
<evidence type="ECO:0000313" key="16">
    <source>
        <dbReference type="EMBL" id="NOJ11304.1"/>
    </source>
</evidence>
<gene>
    <name evidence="16" type="ORF">F0234_00805</name>
</gene>
<dbReference type="InterPro" id="IPR041354">
    <property type="entry name" value="4PPT_N"/>
</dbReference>
<feature type="domain" description="4'-phosphopantetheinyl transferase" evidence="14">
    <location>
        <begin position="121"/>
        <end position="198"/>
    </location>
</feature>
<dbReference type="PANTHER" id="PTHR38096:SF1">
    <property type="entry name" value="ENTEROBACTIN SYNTHASE COMPONENT D"/>
    <property type="match status" value="1"/>
</dbReference>
<evidence type="ECO:0000256" key="10">
    <source>
        <dbReference type="ARBA" id="ARBA00049176"/>
    </source>
</evidence>
<dbReference type="EMBL" id="VTXL01000001">
    <property type="protein sequence ID" value="NOJ11304.1"/>
    <property type="molecule type" value="Genomic_DNA"/>
</dbReference>
<comment type="pathway">
    <text evidence="2">Siderophore biosynthesis; enterobactin biosynthesis.</text>
</comment>
<dbReference type="InterPro" id="IPR008278">
    <property type="entry name" value="4-PPantetheinyl_Trfase_dom"/>
</dbReference>
<evidence type="ECO:0000256" key="1">
    <source>
        <dbReference type="ARBA" id="ARBA00003937"/>
    </source>
</evidence>
<evidence type="ECO:0000256" key="4">
    <source>
        <dbReference type="ARBA" id="ARBA00011503"/>
    </source>
</evidence>
<evidence type="ECO:0000259" key="14">
    <source>
        <dbReference type="Pfam" id="PF01648"/>
    </source>
</evidence>
<evidence type="ECO:0000256" key="11">
    <source>
        <dbReference type="ARBA" id="ARBA00049191"/>
    </source>
</evidence>
<feature type="binding site" evidence="12">
    <location>
        <position position="125"/>
    </location>
    <ligand>
        <name>CoA</name>
        <dbReference type="ChEBI" id="CHEBI:57287"/>
    </ligand>
</feature>
<feature type="binding site" evidence="13">
    <location>
        <position position="125"/>
    </location>
    <ligand>
        <name>Mg(2+)</name>
        <dbReference type="ChEBI" id="CHEBI:18420"/>
    </ligand>
</feature>
<dbReference type="Pfam" id="PF17837">
    <property type="entry name" value="4PPT_N"/>
    <property type="match status" value="1"/>
</dbReference>
<evidence type="ECO:0000256" key="9">
    <source>
        <dbReference type="ARBA" id="ARBA00031996"/>
    </source>
</evidence>
<protein>
    <recommendedName>
        <fullName evidence="5">Enterobactin synthase component D</fullName>
    </recommendedName>
    <alternativeName>
        <fullName evidence="8">4'-phosphopantetheinyl transferase EntD</fullName>
    </alternativeName>
    <alternativeName>
        <fullName evidence="9">Enterochelin synthase D</fullName>
    </alternativeName>
</protein>
<keyword evidence="7" id="KW-0259">Enterobactin biosynthesis</keyword>
<evidence type="ECO:0000256" key="6">
    <source>
        <dbReference type="ARBA" id="ARBA00022679"/>
    </source>
</evidence>
<comment type="catalytic activity">
    <reaction evidence="10">
        <text>apo-[aryl-carrier protein] + CoA = holo-[aryl-carrier protein] + adenosine 3',5'-bisphosphate + H(+)</text>
        <dbReference type="Rhea" id="RHEA:48404"/>
        <dbReference type="Rhea" id="RHEA-COMP:15903"/>
        <dbReference type="Rhea" id="RHEA-COMP:17557"/>
        <dbReference type="ChEBI" id="CHEBI:15378"/>
        <dbReference type="ChEBI" id="CHEBI:29999"/>
        <dbReference type="ChEBI" id="CHEBI:57287"/>
        <dbReference type="ChEBI" id="CHEBI:58343"/>
        <dbReference type="ChEBI" id="CHEBI:64479"/>
    </reaction>
</comment>
<feature type="binding site" evidence="12">
    <location>
        <begin position="103"/>
        <end position="104"/>
    </location>
    <ligand>
        <name>CoA</name>
        <dbReference type="ChEBI" id="CHEBI:57287"/>
    </ligand>
</feature>
<comment type="catalytic activity">
    <reaction evidence="11">
        <text>apo-[peptidyl-carrier protein] + CoA = holo-[peptidyl-carrier protein] + adenosine 3',5'-bisphosphate + H(+)</text>
        <dbReference type="Rhea" id="RHEA:46228"/>
        <dbReference type="Rhea" id="RHEA-COMP:11479"/>
        <dbReference type="Rhea" id="RHEA-COMP:11480"/>
        <dbReference type="ChEBI" id="CHEBI:15378"/>
        <dbReference type="ChEBI" id="CHEBI:29999"/>
        <dbReference type="ChEBI" id="CHEBI:57287"/>
        <dbReference type="ChEBI" id="CHEBI:58343"/>
        <dbReference type="ChEBI" id="CHEBI:64479"/>
    </reaction>
</comment>
<dbReference type="SUPFAM" id="SSF56214">
    <property type="entry name" value="4'-phosphopantetheinyl transferase"/>
    <property type="match status" value="1"/>
</dbReference>
<feature type="binding site" evidence="12">
    <location>
        <position position="169"/>
    </location>
    <ligand>
        <name>CoA</name>
        <dbReference type="ChEBI" id="CHEBI:57287"/>
    </ligand>
</feature>
<feature type="binding site" evidence="12">
    <location>
        <position position="67"/>
    </location>
    <ligand>
        <name>CoA</name>
        <dbReference type="ChEBI" id="CHEBI:57287"/>
    </ligand>
</feature>
<comment type="cofactor">
    <cofactor evidence="13">
        <name>Mg(2+)</name>
        <dbReference type="ChEBI" id="CHEBI:18420"/>
    </cofactor>
</comment>
<name>A0A7Y4D2K2_VIBSP</name>
<evidence type="ECO:0000259" key="15">
    <source>
        <dbReference type="Pfam" id="PF17837"/>
    </source>
</evidence>
<evidence type="ECO:0000256" key="3">
    <source>
        <dbReference type="ARBA" id="ARBA00008342"/>
    </source>
</evidence>
<dbReference type="GO" id="GO:0000287">
    <property type="term" value="F:magnesium ion binding"/>
    <property type="evidence" value="ECO:0007669"/>
    <property type="project" value="InterPro"/>
</dbReference>
<evidence type="ECO:0000256" key="13">
    <source>
        <dbReference type="PIRSR" id="PIRSR603542-2"/>
    </source>
</evidence>
<comment type="function">
    <text evidence="1">Involved in the biosynthesis of the siderophore enterobactin (enterochelin), which is a macrocyclic trimeric lactone of N-(2,3-dihydroxybenzoyl)-serine. The serine trilactone serves as a scaffolding for the three catechol functionalities that provide hexadentate coordination for the tightly ligated iron(2+) atoms. Plays an essential role in the assembly of the enterobactin by catalyzing the transfer of the 4'-phosphopantetheine (Ppant) moiety from coenzyme A to the apo-domains of both EntB (ArCP domain) and EntF (PCP domain) to yield their holo-forms which make them competent for the activation of 2,3-dihydroxybenzoate (DHB) and L-serine, respectively.</text>
</comment>
<reference evidence="16 17" key="1">
    <citation type="submission" date="2019-09" db="EMBL/GenBank/DDBJ databases">
        <title>Draft genome sequencing and comparative genomics of hatchery-associated Vibrios.</title>
        <authorList>
            <person name="Kehlet-Delgado H."/>
            <person name="Mueller R.S."/>
        </authorList>
    </citation>
    <scope>NUCLEOTIDE SEQUENCE [LARGE SCALE GENOMIC DNA]</scope>
    <source>
        <strain evidence="16 17">99-70-13A3</strain>
    </source>
</reference>
<accession>A0A7Y4D2K2</accession>
<dbReference type="RefSeq" id="WP_171327283.1">
    <property type="nucleotide sequence ID" value="NZ_CAWPOP010000001.1"/>
</dbReference>
<proteinExistence type="inferred from homology"/>
<feature type="binding site" evidence="13">
    <location>
        <position position="127"/>
    </location>
    <ligand>
        <name>Mg(2+)</name>
        <dbReference type="ChEBI" id="CHEBI:18420"/>
    </ligand>
</feature>
<dbReference type="Gene3D" id="3.90.470.20">
    <property type="entry name" value="4'-phosphopantetheinyl transferase domain"/>
    <property type="match status" value="2"/>
</dbReference>
<organism evidence="16 17">
    <name type="scientific">Vibrio splendidus</name>
    <dbReference type="NCBI Taxonomy" id="29497"/>
    <lineage>
        <taxon>Bacteria</taxon>
        <taxon>Pseudomonadati</taxon>
        <taxon>Pseudomonadota</taxon>
        <taxon>Gammaproteobacteria</taxon>
        <taxon>Vibrionales</taxon>
        <taxon>Vibrionaceae</taxon>
        <taxon>Vibrio</taxon>
    </lineage>
</organism>
<evidence type="ECO:0000256" key="5">
    <source>
        <dbReference type="ARBA" id="ARBA00019087"/>
    </source>
</evidence>
<feature type="domain" description="4'-phosphopantetheinyl transferase N-terminal" evidence="15">
    <location>
        <begin position="52"/>
        <end position="114"/>
    </location>
</feature>
<keyword evidence="6 16" id="KW-0808">Transferase</keyword>
<evidence type="ECO:0000256" key="2">
    <source>
        <dbReference type="ARBA" id="ARBA00004993"/>
    </source>
</evidence>
<keyword evidence="13" id="KW-0479">Metal-binding</keyword>
<dbReference type="Pfam" id="PF01648">
    <property type="entry name" value="ACPS"/>
    <property type="match status" value="1"/>
</dbReference>
<sequence>MINESLSPFITGIEQLIFDGVPVVCRKCTFNPIYYSESLAIELLGTDLSFKLSHAVLNRKAEFLAGRILAISLLNDLQYSNLKVDIGANRAPVWPVSAKGSISHANQIAICAVSTEKLGKRIGIDVEPLDSEVSTDLIETILSEFEEDLLTKYGFVKSIAFSFAFSAKESLFKAIFPEVNYYFGFESATVNYINVNENVFKIILNVDLNDTFTRGMEFSGRYVICECYLVTLIID</sequence>
<dbReference type="PANTHER" id="PTHR38096">
    <property type="entry name" value="ENTEROBACTIN SYNTHASE COMPONENT D"/>
    <property type="match status" value="1"/>
</dbReference>
<dbReference type="GO" id="GO:0009239">
    <property type="term" value="P:enterobactin biosynthetic process"/>
    <property type="evidence" value="ECO:0007669"/>
    <property type="project" value="UniProtKB-UniPathway"/>
</dbReference>
<dbReference type="GO" id="GO:0009366">
    <property type="term" value="C:enterobactin synthetase complex"/>
    <property type="evidence" value="ECO:0007669"/>
    <property type="project" value="InterPro"/>
</dbReference>
<dbReference type="Proteomes" id="UP000519158">
    <property type="component" value="Unassembled WGS sequence"/>
</dbReference>
<dbReference type="PRINTS" id="PR01399">
    <property type="entry name" value="ENTSNTHTASED"/>
</dbReference>
<dbReference type="InterPro" id="IPR037143">
    <property type="entry name" value="4-PPantetheinyl_Trfase_dom_sf"/>
</dbReference>
<feature type="binding site" evidence="12">
    <location>
        <position position="59"/>
    </location>
    <ligand>
        <name>CoA</name>
        <dbReference type="ChEBI" id="CHEBI:57287"/>
    </ligand>
</feature>
<evidence type="ECO:0000256" key="12">
    <source>
        <dbReference type="PIRSR" id="PIRSR603542-1"/>
    </source>
</evidence>
<comment type="caution">
    <text evidence="16">The sequence shown here is derived from an EMBL/GenBank/DDBJ whole genome shotgun (WGS) entry which is preliminary data.</text>
</comment>
<evidence type="ECO:0000256" key="8">
    <source>
        <dbReference type="ARBA" id="ARBA00029894"/>
    </source>
</evidence>
<dbReference type="GO" id="GO:0005886">
    <property type="term" value="C:plasma membrane"/>
    <property type="evidence" value="ECO:0007669"/>
    <property type="project" value="TreeGrafter"/>
</dbReference>
<dbReference type="UniPathway" id="UPA00017"/>